<dbReference type="CDD" id="cd01189">
    <property type="entry name" value="INT_ICEBs1_C_like"/>
    <property type="match status" value="1"/>
</dbReference>
<feature type="compositionally biased region" description="Polar residues" evidence="4">
    <location>
        <begin position="1"/>
        <end position="13"/>
    </location>
</feature>
<feature type="compositionally biased region" description="Basic and acidic residues" evidence="4">
    <location>
        <begin position="21"/>
        <end position="32"/>
    </location>
</feature>
<gene>
    <name evidence="6" type="ORF">NVV95_09035</name>
</gene>
<evidence type="ECO:0000256" key="1">
    <source>
        <dbReference type="ARBA" id="ARBA00008857"/>
    </source>
</evidence>
<dbReference type="InterPro" id="IPR028259">
    <property type="entry name" value="AP2-like_int_N"/>
</dbReference>
<comment type="similarity">
    <text evidence="1">Belongs to the 'phage' integrase family.</text>
</comment>
<dbReference type="PROSITE" id="PS51898">
    <property type="entry name" value="TYR_RECOMBINASE"/>
    <property type="match status" value="1"/>
</dbReference>
<dbReference type="Proteomes" id="UP001165580">
    <property type="component" value="Unassembled WGS sequence"/>
</dbReference>
<evidence type="ECO:0000313" key="7">
    <source>
        <dbReference type="Proteomes" id="UP001165580"/>
    </source>
</evidence>
<dbReference type="Pfam" id="PF14657">
    <property type="entry name" value="Arm-DNA-bind_4"/>
    <property type="match status" value="1"/>
</dbReference>
<dbReference type="EMBL" id="JANTEZ010000003">
    <property type="protein sequence ID" value="MCS5714695.1"/>
    <property type="molecule type" value="Genomic_DNA"/>
</dbReference>
<comment type="caution">
    <text evidence="6">The sequence shown here is derived from an EMBL/GenBank/DDBJ whole genome shotgun (WGS) entry which is preliminary data.</text>
</comment>
<dbReference type="Gene3D" id="1.10.150.130">
    <property type="match status" value="1"/>
</dbReference>
<evidence type="ECO:0000256" key="3">
    <source>
        <dbReference type="ARBA" id="ARBA00023172"/>
    </source>
</evidence>
<organism evidence="6 7">
    <name type="scientific">Herbiconiux gentiana</name>
    <dbReference type="NCBI Taxonomy" id="2970912"/>
    <lineage>
        <taxon>Bacteria</taxon>
        <taxon>Bacillati</taxon>
        <taxon>Actinomycetota</taxon>
        <taxon>Actinomycetes</taxon>
        <taxon>Micrococcales</taxon>
        <taxon>Microbacteriaceae</taxon>
        <taxon>Herbiconiux</taxon>
    </lineage>
</organism>
<dbReference type="InterPro" id="IPR002104">
    <property type="entry name" value="Integrase_catalytic"/>
</dbReference>
<sequence>MAGSVTPYSTSQGKRYRVRYRKPDHTQTDKRGFKTKREAELFLASVTVSKAAGDYIDPALARVSVGDLAPLWLRSKLVLKPSSSKPLEGAWGVHVAERWGDREISTIVPSEVQVWVSELAGRRSPSVVIRAHGVLAGILDMAVTDRRLPRNPARGVKLPRKTGKLNRVYLSHDQVHTLAGLSAHPTLVLCLAYTGIRWGEATALRVRHINFLRRRLNVEENAVKVGAIIHLGTTKGHERRSVPYPELLSAGLAEQCADKGPTQLVFGGGTFHMKSPDSVDGWFVNTVRRAQQANPDFPFLTPHDLRHTAASLAISSGANVKAVQRMLGHASAAMTLDTYGDLFDDDLEMVAAKMQEAAREASIGKSWAINLAQQMSSGSKCS</sequence>
<keyword evidence="3" id="KW-0233">DNA recombination</keyword>
<keyword evidence="7" id="KW-1185">Reference proteome</keyword>
<reference evidence="6" key="1">
    <citation type="submission" date="2022-08" db="EMBL/GenBank/DDBJ databases">
        <authorList>
            <person name="Deng Y."/>
            <person name="Han X.-F."/>
            <person name="Zhang Y.-Q."/>
        </authorList>
    </citation>
    <scope>NUCLEOTIDE SEQUENCE</scope>
    <source>
        <strain evidence="6">CPCC 205716</strain>
    </source>
</reference>
<dbReference type="PANTHER" id="PTHR30349">
    <property type="entry name" value="PHAGE INTEGRASE-RELATED"/>
    <property type="match status" value="1"/>
</dbReference>
<protein>
    <submittedName>
        <fullName evidence="6">Site-specific integrase</fullName>
    </submittedName>
</protein>
<evidence type="ECO:0000313" key="6">
    <source>
        <dbReference type="EMBL" id="MCS5714695.1"/>
    </source>
</evidence>
<dbReference type="Pfam" id="PF00589">
    <property type="entry name" value="Phage_integrase"/>
    <property type="match status" value="1"/>
</dbReference>
<dbReference type="SUPFAM" id="SSF56349">
    <property type="entry name" value="DNA breaking-rejoining enzymes"/>
    <property type="match status" value="1"/>
</dbReference>
<feature type="region of interest" description="Disordered" evidence="4">
    <location>
        <begin position="1"/>
        <end position="32"/>
    </location>
</feature>
<feature type="domain" description="Tyr recombinase" evidence="5">
    <location>
        <begin position="165"/>
        <end position="352"/>
    </location>
</feature>
<proteinExistence type="inferred from homology"/>
<evidence type="ECO:0000256" key="2">
    <source>
        <dbReference type="ARBA" id="ARBA00023125"/>
    </source>
</evidence>
<dbReference type="RefSeq" id="WP_259486215.1">
    <property type="nucleotide sequence ID" value="NZ_JANTEZ010000003.1"/>
</dbReference>
<dbReference type="InterPro" id="IPR050090">
    <property type="entry name" value="Tyrosine_recombinase_XerCD"/>
</dbReference>
<dbReference type="InterPro" id="IPR013762">
    <property type="entry name" value="Integrase-like_cat_sf"/>
</dbReference>
<name>A0ABT2GER6_9MICO</name>
<dbReference type="Gene3D" id="1.10.443.10">
    <property type="entry name" value="Intergrase catalytic core"/>
    <property type="match status" value="1"/>
</dbReference>
<evidence type="ECO:0000256" key="4">
    <source>
        <dbReference type="SAM" id="MobiDB-lite"/>
    </source>
</evidence>
<dbReference type="PANTHER" id="PTHR30349:SF64">
    <property type="entry name" value="PROPHAGE INTEGRASE INTD-RELATED"/>
    <property type="match status" value="1"/>
</dbReference>
<dbReference type="InterPro" id="IPR010998">
    <property type="entry name" value="Integrase_recombinase_N"/>
</dbReference>
<dbReference type="InterPro" id="IPR011010">
    <property type="entry name" value="DNA_brk_join_enz"/>
</dbReference>
<evidence type="ECO:0000259" key="5">
    <source>
        <dbReference type="PROSITE" id="PS51898"/>
    </source>
</evidence>
<keyword evidence="2" id="KW-0238">DNA-binding</keyword>
<accession>A0ABT2GER6</accession>